<feature type="transmembrane region" description="Helical" evidence="2">
    <location>
        <begin position="230"/>
        <end position="250"/>
    </location>
</feature>
<name>A0A2T4BQV6_TRILO</name>
<evidence type="ECO:0000256" key="2">
    <source>
        <dbReference type="SAM" id="Phobius"/>
    </source>
</evidence>
<protein>
    <submittedName>
        <fullName evidence="3">Uncharacterized protein</fullName>
    </submittedName>
</protein>
<proteinExistence type="predicted"/>
<gene>
    <name evidence="3" type="ORF">M440DRAFT_1145188</name>
</gene>
<accession>A0A2T4BQV6</accession>
<keyword evidence="2" id="KW-0812">Transmembrane</keyword>
<reference evidence="3 4" key="1">
    <citation type="submission" date="2016-07" db="EMBL/GenBank/DDBJ databases">
        <title>Multiple horizontal gene transfer events from other fungi enriched the ability of initially mycotrophic Trichoderma (Ascomycota) to feed on dead plant biomass.</title>
        <authorList>
            <consortium name="DOE Joint Genome Institute"/>
            <person name="Aerts A."/>
            <person name="Atanasova L."/>
            <person name="Chenthamara K."/>
            <person name="Zhang J."/>
            <person name="Grujic M."/>
            <person name="Henrissat B."/>
            <person name="Kuo A."/>
            <person name="Salamov A."/>
            <person name="Lipzen A."/>
            <person name="Labutti K."/>
            <person name="Barry K."/>
            <person name="Miao Y."/>
            <person name="Rahimi M.J."/>
            <person name="Shen Q."/>
            <person name="Grigoriev I.V."/>
            <person name="Kubicek C.P."/>
            <person name="Druzhinina I.S."/>
        </authorList>
    </citation>
    <scope>NUCLEOTIDE SEQUENCE [LARGE SCALE GENOMIC DNA]</scope>
    <source>
        <strain evidence="3 4">ATCC 18648</strain>
    </source>
</reference>
<evidence type="ECO:0000313" key="4">
    <source>
        <dbReference type="Proteomes" id="UP000240760"/>
    </source>
</evidence>
<organism evidence="3 4">
    <name type="scientific">Trichoderma longibrachiatum ATCC 18648</name>
    <dbReference type="NCBI Taxonomy" id="983965"/>
    <lineage>
        <taxon>Eukaryota</taxon>
        <taxon>Fungi</taxon>
        <taxon>Dikarya</taxon>
        <taxon>Ascomycota</taxon>
        <taxon>Pezizomycotina</taxon>
        <taxon>Sordariomycetes</taxon>
        <taxon>Hypocreomycetidae</taxon>
        <taxon>Hypocreales</taxon>
        <taxon>Hypocreaceae</taxon>
        <taxon>Trichoderma</taxon>
    </lineage>
</organism>
<evidence type="ECO:0000313" key="3">
    <source>
        <dbReference type="EMBL" id="PTB71665.1"/>
    </source>
</evidence>
<keyword evidence="2" id="KW-0472">Membrane</keyword>
<feature type="transmembrane region" description="Helical" evidence="2">
    <location>
        <begin position="46"/>
        <end position="69"/>
    </location>
</feature>
<keyword evidence="4" id="KW-1185">Reference proteome</keyword>
<dbReference type="Proteomes" id="UP000240760">
    <property type="component" value="Unassembled WGS sequence"/>
</dbReference>
<dbReference type="AlphaFoldDB" id="A0A2T4BQV6"/>
<evidence type="ECO:0000256" key="1">
    <source>
        <dbReference type="SAM" id="MobiDB-lite"/>
    </source>
</evidence>
<feature type="region of interest" description="Disordered" evidence="1">
    <location>
        <begin position="1"/>
        <end position="24"/>
    </location>
</feature>
<keyword evidence="2" id="KW-1133">Transmembrane helix</keyword>
<sequence>MTGGQEMGMPRAGDVSDLPEGGGGRILSPYRGHGTWTSMMGTGETALALALAVALRCSASPALVCVAAGEARTRGQTNRCRGRWATVWGFASMPACLPSHAFWGSVGLGHVPSSSTPGAVRFPSPEFQLVVRVASPGPHHPVTGPPQPAPLVQPLPGAGARARLYEEVNSCCPPFSLLMPSRACYSVLSPRLFSVAGRFRSTSSYCTWCWTCEEGRVRLLISFSNGKPTWAVSGICLGVSLANSVLWLLARFLSAALAWPQIQLPWCPVCFCSLLFACACACYLGR</sequence>
<feature type="transmembrane region" description="Helical" evidence="2">
    <location>
        <begin position="262"/>
        <end position="284"/>
    </location>
</feature>
<dbReference type="EMBL" id="KZ679147">
    <property type="protein sequence ID" value="PTB71665.1"/>
    <property type="molecule type" value="Genomic_DNA"/>
</dbReference>